<reference evidence="1 2" key="1">
    <citation type="submission" date="2015-10" db="EMBL/GenBank/DDBJ databases">
        <title>Full genome of DAOMC 229536 Phialocephala scopiformis, a fungal endophyte of spruce producing the potent anti-insectan compound rugulosin.</title>
        <authorList>
            <consortium name="DOE Joint Genome Institute"/>
            <person name="Walker A.K."/>
            <person name="Frasz S.L."/>
            <person name="Seifert K.A."/>
            <person name="Miller J.D."/>
            <person name="Mondo S.J."/>
            <person name="Labutti K."/>
            <person name="Lipzen A."/>
            <person name="Dockter R."/>
            <person name="Kennedy M."/>
            <person name="Grigoriev I.V."/>
            <person name="Spatafora J.W."/>
        </authorList>
    </citation>
    <scope>NUCLEOTIDE SEQUENCE [LARGE SCALE GENOMIC DNA]</scope>
    <source>
        <strain evidence="1 2">CBS 120377</strain>
    </source>
</reference>
<accession>A0A132B7M4</accession>
<name>A0A132B7M4_MOLSC</name>
<dbReference type="InParanoid" id="A0A132B7M4"/>
<dbReference type="AlphaFoldDB" id="A0A132B7M4"/>
<dbReference type="RefSeq" id="XP_018062761.1">
    <property type="nucleotide sequence ID" value="XM_018220753.1"/>
</dbReference>
<organism evidence="1 2">
    <name type="scientific">Mollisia scopiformis</name>
    <name type="common">Conifer needle endophyte fungus</name>
    <name type="synonym">Phialocephala scopiformis</name>
    <dbReference type="NCBI Taxonomy" id="149040"/>
    <lineage>
        <taxon>Eukaryota</taxon>
        <taxon>Fungi</taxon>
        <taxon>Dikarya</taxon>
        <taxon>Ascomycota</taxon>
        <taxon>Pezizomycotina</taxon>
        <taxon>Leotiomycetes</taxon>
        <taxon>Helotiales</taxon>
        <taxon>Mollisiaceae</taxon>
        <taxon>Mollisia</taxon>
    </lineage>
</organism>
<evidence type="ECO:0000313" key="2">
    <source>
        <dbReference type="Proteomes" id="UP000070700"/>
    </source>
</evidence>
<dbReference type="Proteomes" id="UP000070700">
    <property type="component" value="Unassembled WGS sequence"/>
</dbReference>
<protein>
    <submittedName>
        <fullName evidence="1">Uncharacterized protein</fullName>
    </submittedName>
</protein>
<proteinExistence type="predicted"/>
<dbReference type="KEGG" id="psco:LY89DRAFT_741776"/>
<evidence type="ECO:0000313" key="1">
    <source>
        <dbReference type="EMBL" id="KUJ08406.1"/>
    </source>
</evidence>
<dbReference type="EMBL" id="KQ947435">
    <property type="protein sequence ID" value="KUJ08406.1"/>
    <property type="molecule type" value="Genomic_DNA"/>
</dbReference>
<dbReference type="GeneID" id="28830479"/>
<sequence length="234" mass="26844">MQTKQLKLDWADDVIEAVASGELLDIKTTNIVEREPIKKATRRCQLNTILQKQVTIDPKLGSRWTSRGGFEQVGRPEYDSELENGLKETESEQSWLESVMPQDNRTPGDKVQQEANDDALRLGLQNIERLRESLEVRSPAVVQESRLRSHFPQRVFGHVEKGSSSKLKGRRAVEYNDLWVETASNKSKRSLWDLGITIDEILITVGEINLLDDKRLGKHRCRPSLLRISWTWSL</sequence>
<gene>
    <name evidence="1" type="ORF">LY89DRAFT_741776</name>
</gene>
<keyword evidence="2" id="KW-1185">Reference proteome</keyword>